<dbReference type="PANTHER" id="PTHR38099">
    <property type="entry name" value="LARGE RIBOSOMAL RNA SUBUNIT ACCUMULATION PROTEIN YCED"/>
    <property type="match status" value="1"/>
</dbReference>
<evidence type="ECO:0000313" key="2">
    <source>
        <dbReference type="Proteomes" id="UP000032420"/>
    </source>
</evidence>
<sequence length="140" mass="16350">MSKFFFIKNKFKISILANNQYIDGIIYLAALQRLTEAIGIQQGFCRVSINFIIDNYFRYYIKFLLKATLILSCNRCFNNIKNCIYSNFILSIINNNLFNLPNKYDPILIKNGYIELLPIIEDYLILNIPAALSHSYICKL</sequence>
<name>A0A078KB56_9GAMM</name>
<dbReference type="InterPro" id="IPR039255">
    <property type="entry name" value="YceD_bac"/>
</dbReference>
<dbReference type="PANTHER" id="PTHR38099:SF1">
    <property type="entry name" value="LARGE RIBOSOMAL RNA SUBUNIT ACCUMULATION PROTEIN YCED"/>
    <property type="match status" value="1"/>
</dbReference>
<gene>
    <name evidence="1" type="ORF">CEM_138</name>
</gene>
<accession>A0A078KB56</accession>
<organism evidence="1 2">
    <name type="scientific">Candidatus Johnevansia muelleri</name>
    <dbReference type="NCBI Taxonomy" id="1495769"/>
    <lineage>
        <taxon>Bacteria</taxon>
        <taxon>Pseudomonadati</taxon>
        <taxon>Pseudomonadota</taxon>
        <taxon>Gammaproteobacteria</taxon>
        <taxon>Candidatus Johnevansiales</taxon>
        <taxon>Candidatus Johnevansiaceae</taxon>
        <taxon>Candidatus Johnevansia</taxon>
    </lineage>
</organism>
<dbReference type="STRING" id="1495769.CEM_138"/>
<dbReference type="OrthoDB" id="9786771at2"/>
<keyword evidence="2" id="KW-1185">Reference proteome</keyword>
<dbReference type="KEGG" id="eme:CEM_138"/>
<protein>
    <submittedName>
        <fullName evidence="1">Uncharacterized protein</fullName>
    </submittedName>
</protein>
<evidence type="ECO:0000313" key="1">
    <source>
        <dbReference type="EMBL" id="CDZ16406.1"/>
    </source>
</evidence>
<reference evidence="2" key="1">
    <citation type="submission" date="2014-07" db="EMBL/GenBank/DDBJ databases">
        <authorList>
            <person name="Santos-Garcia D."/>
        </authorList>
    </citation>
    <scope>NUCLEOTIDE SEQUENCE [LARGE SCALE GENOMIC DNA]</scope>
</reference>
<dbReference type="EMBL" id="LM655252">
    <property type="protein sequence ID" value="CDZ16406.1"/>
    <property type="molecule type" value="Genomic_DNA"/>
</dbReference>
<dbReference type="Proteomes" id="UP000032420">
    <property type="component" value="Chromosome I"/>
</dbReference>
<dbReference type="GO" id="GO:0005829">
    <property type="term" value="C:cytosol"/>
    <property type="evidence" value="ECO:0007669"/>
    <property type="project" value="TreeGrafter"/>
</dbReference>
<dbReference type="AlphaFoldDB" id="A0A078KB56"/>
<dbReference type="HOGENOM" id="CLU_1831468_0_0_6"/>
<proteinExistence type="predicted"/>